<dbReference type="CDD" id="cd01189">
    <property type="entry name" value="INT_ICEBs1_C_like"/>
    <property type="match status" value="1"/>
</dbReference>
<dbReference type="RefSeq" id="WP_008788652.1">
    <property type="nucleotide sequence ID" value="NZ_AKCB01000003.1"/>
</dbReference>
<protein>
    <submittedName>
        <fullName evidence="9">Integrase/recombinase XerC</fullName>
    </submittedName>
</protein>
<feature type="domain" description="Core-binding (CB)" evidence="8">
    <location>
        <begin position="56"/>
        <end position="144"/>
    </location>
</feature>
<dbReference type="eggNOG" id="COG0582">
    <property type="taxonomic scope" value="Bacteria"/>
</dbReference>
<evidence type="ECO:0000313" key="9">
    <source>
        <dbReference type="EMBL" id="EFW05213.1"/>
    </source>
</evidence>
<dbReference type="Pfam" id="PF14659">
    <property type="entry name" value="Phage_int_SAM_3"/>
    <property type="match status" value="1"/>
</dbReference>
<dbReference type="Gene3D" id="1.10.150.130">
    <property type="match status" value="1"/>
</dbReference>
<dbReference type="InterPro" id="IPR002104">
    <property type="entry name" value="Integrase_catalytic"/>
</dbReference>
<dbReference type="GO" id="GO:0015074">
    <property type="term" value="P:DNA integration"/>
    <property type="evidence" value="ECO:0007669"/>
    <property type="project" value="UniProtKB-KW"/>
</dbReference>
<reference evidence="9 10" key="1">
    <citation type="submission" date="2010-12" db="EMBL/GenBank/DDBJ databases">
        <title>The Genome Sequence of Coprobacillus sp. strain 29_1.</title>
        <authorList>
            <consortium name="The Broad Institute Genome Sequencing Platform"/>
            <person name="Earl A."/>
            <person name="Ward D."/>
            <person name="Feldgarden M."/>
            <person name="Gevers D."/>
            <person name="Daigneault M."/>
            <person name="Sibley C.D."/>
            <person name="White A."/>
            <person name="Strauss J."/>
            <person name="Allen-Vercoe E."/>
            <person name="Young S.K."/>
            <person name="Zeng Q."/>
            <person name="Gargeya S."/>
            <person name="Fitzgerald M."/>
            <person name="Haas B."/>
            <person name="Abouelleil A."/>
            <person name="Alvarado L."/>
            <person name="Arachchi H.M."/>
            <person name="Berlin A."/>
            <person name="Brown A."/>
            <person name="Chapman S.B."/>
            <person name="Chen Z."/>
            <person name="Dunbar C."/>
            <person name="Freedman E."/>
            <person name="Gearin G."/>
            <person name="Gellesch M."/>
            <person name="Goldberg J."/>
            <person name="Griggs A."/>
            <person name="Gujja S."/>
            <person name="Heilman E."/>
            <person name="Heiman D."/>
            <person name="Howarth C."/>
            <person name="Larson L."/>
            <person name="Lui A."/>
            <person name="MacDonald P.J.P."/>
            <person name="Mehta T."/>
            <person name="Montmayeur A."/>
            <person name="Murphy C."/>
            <person name="Neiman D."/>
            <person name="Pearson M."/>
            <person name="Priest M."/>
            <person name="Roberts A."/>
            <person name="Saif S."/>
            <person name="Shea T."/>
            <person name="Shenoy N."/>
            <person name="Sisk P."/>
            <person name="Stolte C."/>
            <person name="Sykes S."/>
            <person name="White J."/>
            <person name="Yandava C."/>
            <person name="Nusbaum C."/>
            <person name="Birren B."/>
        </authorList>
    </citation>
    <scope>NUCLEOTIDE SEQUENCE [LARGE SCALE GENOMIC DNA]</scope>
    <source>
        <strain evidence="9 10">29_1</strain>
    </source>
</reference>
<dbReference type="STRING" id="100884.GCA_000269565_03389"/>
<dbReference type="PROSITE" id="PS51898">
    <property type="entry name" value="TYR_RECOMBINASE"/>
    <property type="match status" value="1"/>
</dbReference>
<dbReference type="GO" id="GO:0006310">
    <property type="term" value="P:DNA recombination"/>
    <property type="evidence" value="ECO:0007669"/>
    <property type="project" value="UniProtKB-KW"/>
</dbReference>
<dbReference type="AlphaFoldDB" id="E7G9V4"/>
<dbReference type="PROSITE" id="PS51900">
    <property type="entry name" value="CB"/>
    <property type="match status" value="1"/>
</dbReference>
<dbReference type="EMBL" id="ADKX01000028">
    <property type="protein sequence ID" value="EFW05213.1"/>
    <property type="molecule type" value="Genomic_DNA"/>
</dbReference>
<evidence type="ECO:0000259" key="7">
    <source>
        <dbReference type="PROSITE" id="PS51898"/>
    </source>
</evidence>
<evidence type="ECO:0000256" key="5">
    <source>
        <dbReference type="PROSITE-ProRule" id="PRU01248"/>
    </source>
</evidence>
<evidence type="ECO:0000256" key="4">
    <source>
        <dbReference type="ARBA" id="ARBA00023172"/>
    </source>
</evidence>
<organism evidence="9 10">
    <name type="scientific">Coprobacillus cateniformis</name>
    <dbReference type="NCBI Taxonomy" id="100884"/>
    <lineage>
        <taxon>Bacteria</taxon>
        <taxon>Bacillati</taxon>
        <taxon>Bacillota</taxon>
        <taxon>Erysipelotrichia</taxon>
        <taxon>Erysipelotrichales</taxon>
        <taxon>Coprobacillaceae</taxon>
        <taxon>Coprobacillus</taxon>
    </lineage>
</organism>
<dbReference type="Proteomes" id="UP000003157">
    <property type="component" value="Unassembled WGS sequence"/>
</dbReference>
<name>E7G9V4_9FIRM</name>
<gene>
    <name evidence="9" type="ORF">HMPREF9488_01544</name>
</gene>
<dbReference type="InterPro" id="IPR010998">
    <property type="entry name" value="Integrase_recombinase_N"/>
</dbReference>
<comment type="caution">
    <text evidence="9">The sequence shown here is derived from an EMBL/GenBank/DDBJ whole genome shotgun (WGS) entry which is preliminary data.</text>
</comment>
<dbReference type="SUPFAM" id="SSF56349">
    <property type="entry name" value="DNA breaking-rejoining enzymes"/>
    <property type="match status" value="1"/>
</dbReference>
<dbReference type="InterPro" id="IPR044068">
    <property type="entry name" value="CB"/>
</dbReference>
<dbReference type="InterPro" id="IPR011010">
    <property type="entry name" value="DNA_brk_join_enz"/>
</dbReference>
<dbReference type="InterPro" id="IPR013762">
    <property type="entry name" value="Integrase-like_cat_sf"/>
</dbReference>
<dbReference type="GeneID" id="78231152"/>
<dbReference type="PANTHER" id="PTHR30349:SF64">
    <property type="entry name" value="PROPHAGE INTEGRASE INTD-RELATED"/>
    <property type="match status" value="1"/>
</dbReference>
<comment type="similarity">
    <text evidence="1">Belongs to the 'phage' integrase family.</text>
</comment>
<dbReference type="Gene3D" id="1.10.443.10">
    <property type="entry name" value="Intergrase catalytic core"/>
    <property type="match status" value="1"/>
</dbReference>
<dbReference type="InterPro" id="IPR050090">
    <property type="entry name" value="Tyrosine_recombinase_XerCD"/>
</dbReference>
<evidence type="ECO:0000256" key="3">
    <source>
        <dbReference type="ARBA" id="ARBA00023125"/>
    </source>
</evidence>
<dbReference type="InterPro" id="IPR004107">
    <property type="entry name" value="Integrase_SAM-like_N"/>
</dbReference>
<evidence type="ECO:0000259" key="6">
    <source>
        <dbReference type="PROSITE" id="PS50229"/>
    </source>
</evidence>
<feature type="domain" description="Tyr recombinase" evidence="7">
    <location>
        <begin position="166"/>
        <end position="349"/>
    </location>
</feature>
<evidence type="ECO:0000256" key="1">
    <source>
        <dbReference type="ARBA" id="ARBA00008857"/>
    </source>
</evidence>
<evidence type="ECO:0000313" key="10">
    <source>
        <dbReference type="Proteomes" id="UP000003157"/>
    </source>
</evidence>
<dbReference type="GO" id="GO:0003677">
    <property type="term" value="F:DNA binding"/>
    <property type="evidence" value="ECO:0007669"/>
    <property type="project" value="UniProtKB-UniRule"/>
</dbReference>
<keyword evidence="4" id="KW-0233">DNA recombination</keyword>
<dbReference type="Pfam" id="PF00589">
    <property type="entry name" value="Phage_integrase"/>
    <property type="match status" value="1"/>
</dbReference>
<dbReference type="OrthoDB" id="9803188at2"/>
<dbReference type="PROSITE" id="PS50229">
    <property type="entry name" value="WH1"/>
    <property type="match status" value="1"/>
</dbReference>
<proteinExistence type="inferred from homology"/>
<keyword evidence="2" id="KW-0229">DNA integration</keyword>
<keyword evidence="3 5" id="KW-0238">DNA-binding</keyword>
<dbReference type="HOGENOM" id="CLU_027562_17_0_9"/>
<dbReference type="InterPro" id="IPR000697">
    <property type="entry name" value="WH1/EVH1_dom"/>
</dbReference>
<evidence type="ECO:0000256" key="2">
    <source>
        <dbReference type="ARBA" id="ARBA00022908"/>
    </source>
</evidence>
<keyword evidence="10" id="KW-1185">Reference proteome</keyword>
<sequence>MGVYKDKKTNTWYVSKRYINWKGENCRLFKRNFTTKREAQNFERSYFEKLQGNLNMTFDDFIEVYFDDKKQRLKLNTFLMKQNVINTKIRPYFKDFKMCEITPNHILKWQNDMMKQHHKKGEKYTSSTLKTMHAQLSAIFNHAVKYYRLDKNPARIVGTMGSEDEIEMLFWTTEEYKKFAFEIMDNPISYMAFEMLYWTGIREGELLALTLEDIDFDKCKLRINKSYQRLQGEDVITTPKTSKSNRVVDIPDFLVDEVKDYVAGLPGLKKTDRMFPINKSFLYREMKRGCKAADVKKIRVHDLRHSHVSLLIEKGFSALAIADRVGHESIHITYKYAHLFPSKGKEIANTLNEEKERDYDEKEFR</sequence>
<feature type="domain" description="WH1" evidence="6">
    <location>
        <begin position="1"/>
        <end position="53"/>
    </location>
</feature>
<evidence type="ECO:0000259" key="8">
    <source>
        <dbReference type="PROSITE" id="PS51900"/>
    </source>
</evidence>
<dbReference type="PANTHER" id="PTHR30349">
    <property type="entry name" value="PHAGE INTEGRASE-RELATED"/>
    <property type="match status" value="1"/>
</dbReference>
<accession>E7G9V4</accession>